<reference evidence="2" key="2">
    <citation type="submission" date="2023-04" db="EMBL/GenBank/DDBJ databases">
        <authorList>
            <person name="Bu L."/>
            <person name="Lu L."/>
            <person name="Laidemitt M.R."/>
            <person name="Zhang S.M."/>
            <person name="Mutuku M."/>
            <person name="Mkoji G."/>
            <person name="Steinauer M."/>
            <person name="Loker E.S."/>
        </authorList>
    </citation>
    <scope>NUCLEOTIDE SEQUENCE</scope>
    <source>
        <strain evidence="2">KasaAsao</strain>
        <tissue evidence="2">Whole Snail</tissue>
    </source>
</reference>
<dbReference type="AlphaFoldDB" id="A0AAD8B2F0"/>
<proteinExistence type="predicted"/>
<evidence type="ECO:0000313" key="2">
    <source>
        <dbReference type="EMBL" id="KAK0046840.1"/>
    </source>
</evidence>
<dbReference type="EMBL" id="JASAOG010000159">
    <property type="protein sequence ID" value="KAK0046840.1"/>
    <property type="molecule type" value="Genomic_DNA"/>
</dbReference>
<accession>A0AAD8B2F0</accession>
<feature type="compositionally biased region" description="Polar residues" evidence="1">
    <location>
        <begin position="31"/>
        <end position="64"/>
    </location>
</feature>
<organism evidence="2 3">
    <name type="scientific">Biomphalaria pfeifferi</name>
    <name type="common">Bloodfluke planorb</name>
    <name type="synonym">Freshwater snail</name>
    <dbReference type="NCBI Taxonomy" id="112525"/>
    <lineage>
        <taxon>Eukaryota</taxon>
        <taxon>Metazoa</taxon>
        <taxon>Spiralia</taxon>
        <taxon>Lophotrochozoa</taxon>
        <taxon>Mollusca</taxon>
        <taxon>Gastropoda</taxon>
        <taxon>Heterobranchia</taxon>
        <taxon>Euthyneura</taxon>
        <taxon>Panpulmonata</taxon>
        <taxon>Hygrophila</taxon>
        <taxon>Lymnaeoidea</taxon>
        <taxon>Planorbidae</taxon>
        <taxon>Biomphalaria</taxon>
    </lineage>
</organism>
<dbReference type="Proteomes" id="UP001233172">
    <property type="component" value="Unassembled WGS sequence"/>
</dbReference>
<protein>
    <submittedName>
        <fullName evidence="2">Uncharacterized protein</fullName>
    </submittedName>
</protein>
<name>A0AAD8B2F0_BIOPF</name>
<evidence type="ECO:0000256" key="1">
    <source>
        <dbReference type="SAM" id="MobiDB-lite"/>
    </source>
</evidence>
<sequence>MAHYCSMLRFGFSNGLFFKSKFKQPKERFSNQRNGSATKGTAQQPQERLSNHRNGSATTGTAQQPKERLSSQRNGSTYVFSLLAIKTAT</sequence>
<reference evidence="2" key="1">
    <citation type="journal article" date="2023" name="PLoS Negl. Trop. Dis.">
        <title>A genome sequence for Biomphalaria pfeifferi, the major vector snail for the human-infecting parasite Schistosoma mansoni.</title>
        <authorList>
            <person name="Bu L."/>
            <person name="Lu L."/>
            <person name="Laidemitt M.R."/>
            <person name="Zhang S.M."/>
            <person name="Mutuku M."/>
            <person name="Mkoji G."/>
            <person name="Steinauer M."/>
            <person name="Loker E.S."/>
        </authorList>
    </citation>
    <scope>NUCLEOTIDE SEQUENCE</scope>
    <source>
        <strain evidence="2">KasaAsao</strain>
    </source>
</reference>
<gene>
    <name evidence="2" type="ORF">Bpfe_023707</name>
</gene>
<evidence type="ECO:0000313" key="3">
    <source>
        <dbReference type="Proteomes" id="UP001233172"/>
    </source>
</evidence>
<feature type="region of interest" description="Disordered" evidence="1">
    <location>
        <begin position="25"/>
        <end position="73"/>
    </location>
</feature>
<comment type="caution">
    <text evidence="2">The sequence shown here is derived from an EMBL/GenBank/DDBJ whole genome shotgun (WGS) entry which is preliminary data.</text>
</comment>
<keyword evidence="3" id="KW-1185">Reference proteome</keyword>